<sequence>MIAALGYLYQGDYSIPIILIDELKKEGIEVMDLSLGALKAASLLQILQPDKLIILTCDKKGKKELRIYSPKIEEDKMSSIMDLYNNLRGYYMDLDSFLKASNSLGVLPKDTKIIECEVENEEGIALSEWGKECKDMMKNKLKELLLVPDSEKNE</sequence>
<gene>
    <name evidence="1" type="ORF">DFR85_14210</name>
</gene>
<keyword evidence="2" id="KW-1185">Reference proteome</keyword>
<evidence type="ECO:0000313" key="1">
    <source>
        <dbReference type="EMBL" id="AWR95572.1"/>
    </source>
</evidence>
<evidence type="ECO:0000313" key="2">
    <source>
        <dbReference type="Proteomes" id="UP000248044"/>
    </source>
</evidence>
<dbReference type="SUPFAM" id="SSF53163">
    <property type="entry name" value="HybD-like"/>
    <property type="match status" value="1"/>
</dbReference>
<evidence type="ECO:0008006" key="3">
    <source>
        <dbReference type="Google" id="ProtNLM"/>
    </source>
</evidence>
<name>A0A2U9IHQ8_9CREN</name>
<dbReference type="KEGG" id="abri:DFR85_14210"/>
<dbReference type="RefSeq" id="WP_110271450.1">
    <property type="nucleotide sequence ID" value="NZ_CP029289.2"/>
</dbReference>
<dbReference type="AlphaFoldDB" id="A0A2U9IHQ8"/>
<dbReference type="OrthoDB" id="36884at2157"/>
<dbReference type="Gene3D" id="3.40.50.1450">
    <property type="entry name" value="HybD-like"/>
    <property type="match status" value="1"/>
</dbReference>
<dbReference type="GeneID" id="36833332"/>
<proteinExistence type="predicted"/>
<accession>A0A2U9IHQ8</accession>
<dbReference type="Proteomes" id="UP000248044">
    <property type="component" value="Chromosome"/>
</dbReference>
<protein>
    <recommendedName>
        <fullName evidence="3">Hydrogenase maturation protease</fullName>
    </recommendedName>
</protein>
<reference evidence="1 2" key="1">
    <citation type="submission" date="2018-05" db="EMBL/GenBank/DDBJ databases">
        <title>Complete Genome Sequences of Extremely Thermoacidophilic, Metal-Mobilizing Type-Strain Members of the Archaeal Family Sulfolobaceae: Acidianus brierleyi DSM-1651T, Acidianus sulfidivorans DSM-18786T, Metallosphaera hakonensis DSM-7519T, and Metallosphaera prunae DSM-10039T.</title>
        <authorList>
            <person name="Counts J.A."/>
            <person name="Kelly R.M."/>
        </authorList>
    </citation>
    <scope>NUCLEOTIDE SEQUENCE [LARGE SCALE GENOMIC DNA]</scope>
    <source>
        <strain evidence="1 2">DSM 1651</strain>
    </source>
</reference>
<dbReference type="InterPro" id="IPR023430">
    <property type="entry name" value="Pept_HybD-like_dom_sf"/>
</dbReference>
<dbReference type="EMBL" id="CP029289">
    <property type="protein sequence ID" value="AWR95572.1"/>
    <property type="molecule type" value="Genomic_DNA"/>
</dbReference>
<organism evidence="1 2">
    <name type="scientific">Acidianus brierleyi</name>
    <dbReference type="NCBI Taxonomy" id="41673"/>
    <lineage>
        <taxon>Archaea</taxon>
        <taxon>Thermoproteota</taxon>
        <taxon>Thermoprotei</taxon>
        <taxon>Sulfolobales</taxon>
        <taxon>Sulfolobaceae</taxon>
        <taxon>Acidianus</taxon>
    </lineage>
</organism>